<organism evidence="3 4">
    <name type="scientific">Russula ochroleuca</name>
    <dbReference type="NCBI Taxonomy" id="152965"/>
    <lineage>
        <taxon>Eukaryota</taxon>
        <taxon>Fungi</taxon>
        <taxon>Dikarya</taxon>
        <taxon>Basidiomycota</taxon>
        <taxon>Agaricomycotina</taxon>
        <taxon>Agaricomycetes</taxon>
        <taxon>Russulales</taxon>
        <taxon>Russulaceae</taxon>
        <taxon>Russula</taxon>
    </lineage>
</organism>
<comment type="caution">
    <text evidence="3">The sequence shown here is derived from an EMBL/GenBank/DDBJ whole genome shotgun (WGS) entry which is preliminary data.</text>
</comment>
<evidence type="ECO:0000313" key="3">
    <source>
        <dbReference type="EMBL" id="KAF8479050.1"/>
    </source>
</evidence>
<evidence type="ECO:0000313" key="4">
    <source>
        <dbReference type="Proteomes" id="UP000759537"/>
    </source>
</evidence>
<feature type="compositionally biased region" description="Polar residues" evidence="1">
    <location>
        <begin position="459"/>
        <end position="478"/>
    </location>
</feature>
<protein>
    <submittedName>
        <fullName evidence="3">Uncharacterized protein</fullName>
    </submittedName>
</protein>
<accession>A0A9P5MUG7</accession>
<sequence>MPPPPPPPFSPTPAVAVQVVTLTVYSSGSSTQSGLPPLTSGGGTSVPVAAIAGGAAGGVALAVLLVIIWKHWGRVIKRTERHRRKEVQDILTVRENTRRNATSGYRPQSQYRPMAMLNPESRKVTFLTRSPTFQRGATKHNDNAVLALKPTEDEEEKGEIEGAPPAPSSANAAHLGSDQPWLQLQPSARLGALPAGAAPPVPLQQHQQLLVHEAMAEPVRRESEGSERPMEVEEKKEALWTESESESIMPPRLGRTASPTPSGSGSTSTTRRAPSPTPSRNTSKSTSMSTHSPKPSRSVRMRTPRRLPDPPSMPPGFVGRDHTARSPSPTPSAPGTSSPPPSIISSHGYETSAMPGSSRPPISIVPPVPPIPAAESSTSSTSWARSPLRNSVLASDQPVIMPRPKNARTSESQPVSPTSTWGHAPSLSGSYSASVEGGEPQSRFVVGSRRGRLSMGMASRNQRTVSTQSSISVYSNDSFGRAEER</sequence>
<proteinExistence type="predicted"/>
<feature type="compositionally biased region" description="Polar residues" evidence="1">
    <location>
        <begin position="407"/>
        <end position="433"/>
    </location>
</feature>
<feature type="transmembrane region" description="Helical" evidence="2">
    <location>
        <begin position="46"/>
        <end position="69"/>
    </location>
</feature>
<dbReference type="AlphaFoldDB" id="A0A9P5MUG7"/>
<dbReference type="OrthoDB" id="3244253at2759"/>
<dbReference type="Proteomes" id="UP000759537">
    <property type="component" value="Unassembled WGS sequence"/>
</dbReference>
<keyword evidence="2" id="KW-0812">Transmembrane</keyword>
<feature type="compositionally biased region" description="Polar residues" evidence="1">
    <location>
        <begin position="284"/>
        <end position="295"/>
    </location>
</feature>
<feature type="compositionally biased region" description="Basic and acidic residues" evidence="1">
    <location>
        <begin position="217"/>
        <end position="239"/>
    </location>
</feature>
<gene>
    <name evidence="3" type="ORF">DFH94DRAFT_37776</name>
</gene>
<name>A0A9P5MUG7_9AGAM</name>
<evidence type="ECO:0000256" key="2">
    <source>
        <dbReference type="SAM" id="Phobius"/>
    </source>
</evidence>
<feature type="compositionally biased region" description="Pro residues" evidence="1">
    <location>
        <begin position="363"/>
        <end position="372"/>
    </location>
</feature>
<feature type="compositionally biased region" description="Low complexity" evidence="1">
    <location>
        <begin position="254"/>
        <end position="283"/>
    </location>
</feature>
<dbReference type="EMBL" id="WHVB01000010">
    <property type="protein sequence ID" value="KAF8479050.1"/>
    <property type="molecule type" value="Genomic_DNA"/>
</dbReference>
<keyword evidence="4" id="KW-1185">Reference proteome</keyword>
<feature type="compositionally biased region" description="Pro residues" evidence="1">
    <location>
        <begin position="328"/>
        <end position="342"/>
    </location>
</feature>
<feature type="region of interest" description="Disordered" evidence="1">
    <location>
        <begin position="217"/>
        <end position="485"/>
    </location>
</feature>
<reference evidence="3" key="1">
    <citation type="submission" date="2019-10" db="EMBL/GenBank/DDBJ databases">
        <authorList>
            <consortium name="DOE Joint Genome Institute"/>
            <person name="Kuo A."/>
            <person name="Miyauchi S."/>
            <person name="Kiss E."/>
            <person name="Drula E."/>
            <person name="Kohler A."/>
            <person name="Sanchez-Garcia M."/>
            <person name="Andreopoulos B."/>
            <person name="Barry K.W."/>
            <person name="Bonito G."/>
            <person name="Buee M."/>
            <person name="Carver A."/>
            <person name="Chen C."/>
            <person name="Cichocki N."/>
            <person name="Clum A."/>
            <person name="Culley D."/>
            <person name="Crous P.W."/>
            <person name="Fauchery L."/>
            <person name="Girlanda M."/>
            <person name="Hayes R."/>
            <person name="Keri Z."/>
            <person name="LaButti K."/>
            <person name="Lipzen A."/>
            <person name="Lombard V."/>
            <person name="Magnuson J."/>
            <person name="Maillard F."/>
            <person name="Morin E."/>
            <person name="Murat C."/>
            <person name="Nolan M."/>
            <person name="Ohm R."/>
            <person name="Pangilinan J."/>
            <person name="Pereira M."/>
            <person name="Perotto S."/>
            <person name="Peter M."/>
            <person name="Riley R."/>
            <person name="Sitrit Y."/>
            <person name="Stielow B."/>
            <person name="Szollosi G."/>
            <person name="Zifcakova L."/>
            <person name="Stursova M."/>
            <person name="Spatafora J.W."/>
            <person name="Tedersoo L."/>
            <person name="Vaario L.-M."/>
            <person name="Yamada A."/>
            <person name="Yan M."/>
            <person name="Wang P."/>
            <person name="Xu J."/>
            <person name="Bruns T."/>
            <person name="Baldrian P."/>
            <person name="Vilgalys R."/>
            <person name="Henrissat B."/>
            <person name="Grigoriev I.V."/>
            <person name="Hibbett D."/>
            <person name="Nagy L.G."/>
            <person name="Martin F.M."/>
        </authorList>
    </citation>
    <scope>NUCLEOTIDE SEQUENCE</scope>
    <source>
        <strain evidence="3">Prilba</strain>
    </source>
</reference>
<feature type="region of interest" description="Disordered" evidence="1">
    <location>
        <begin position="134"/>
        <end position="175"/>
    </location>
</feature>
<keyword evidence="2" id="KW-1133">Transmembrane helix</keyword>
<keyword evidence="2" id="KW-0472">Membrane</keyword>
<reference evidence="3" key="2">
    <citation type="journal article" date="2020" name="Nat. Commun.">
        <title>Large-scale genome sequencing of mycorrhizal fungi provides insights into the early evolution of symbiotic traits.</title>
        <authorList>
            <person name="Miyauchi S."/>
            <person name="Kiss E."/>
            <person name="Kuo A."/>
            <person name="Drula E."/>
            <person name="Kohler A."/>
            <person name="Sanchez-Garcia M."/>
            <person name="Morin E."/>
            <person name="Andreopoulos B."/>
            <person name="Barry K.W."/>
            <person name="Bonito G."/>
            <person name="Buee M."/>
            <person name="Carver A."/>
            <person name="Chen C."/>
            <person name="Cichocki N."/>
            <person name="Clum A."/>
            <person name="Culley D."/>
            <person name="Crous P.W."/>
            <person name="Fauchery L."/>
            <person name="Girlanda M."/>
            <person name="Hayes R.D."/>
            <person name="Keri Z."/>
            <person name="LaButti K."/>
            <person name="Lipzen A."/>
            <person name="Lombard V."/>
            <person name="Magnuson J."/>
            <person name="Maillard F."/>
            <person name="Murat C."/>
            <person name="Nolan M."/>
            <person name="Ohm R.A."/>
            <person name="Pangilinan J."/>
            <person name="Pereira M.F."/>
            <person name="Perotto S."/>
            <person name="Peter M."/>
            <person name="Pfister S."/>
            <person name="Riley R."/>
            <person name="Sitrit Y."/>
            <person name="Stielow J.B."/>
            <person name="Szollosi G."/>
            <person name="Zifcakova L."/>
            <person name="Stursova M."/>
            <person name="Spatafora J.W."/>
            <person name="Tedersoo L."/>
            <person name="Vaario L.M."/>
            <person name="Yamada A."/>
            <person name="Yan M."/>
            <person name="Wang P."/>
            <person name="Xu J."/>
            <person name="Bruns T."/>
            <person name="Baldrian P."/>
            <person name="Vilgalys R."/>
            <person name="Dunand C."/>
            <person name="Henrissat B."/>
            <person name="Grigoriev I.V."/>
            <person name="Hibbett D."/>
            <person name="Nagy L.G."/>
            <person name="Martin F.M."/>
        </authorList>
    </citation>
    <scope>NUCLEOTIDE SEQUENCE</scope>
    <source>
        <strain evidence="3">Prilba</strain>
    </source>
</reference>
<evidence type="ECO:0000256" key="1">
    <source>
        <dbReference type="SAM" id="MobiDB-lite"/>
    </source>
</evidence>